<organism evidence="2 3">
    <name type="scientific">Lactuca saligna</name>
    <name type="common">Willowleaf lettuce</name>
    <dbReference type="NCBI Taxonomy" id="75948"/>
    <lineage>
        <taxon>Eukaryota</taxon>
        <taxon>Viridiplantae</taxon>
        <taxon>Streptophyta</taxon>
        <taxon>Embryophyta</taxon>
        <taxon>Tracheophyta</taxon>
        <taxon>Spermatophyta</taxon>
        <taxon>Magnoliopsida</taxon>
        <taxon>eudicotyledons</taxon>
        <taxon>Gunneridae</taxon>
        <taxon>Pentapetalae</taxon>
        <taxon>asterids</taxon>
        <taxon>campanulids</taxon>
        <taxon>Asterales</taxon>
        <taxon>Asteraceae</taxon>
        <taxon>Cichorioideae</taxon>
        <taxon>Cichorieae</taxon>
        <taxon>Lactucinae</taxon>
        <taxon>Lactuca</taxon>
    </lineage>
</organism>
<dbReference type="Proteomes" id="UP001177003">
    <property type="component" value="Chromosome 7"/>
</dbReference>
<reference evidence="2" key="1">
    <citation type="submission" date="2023-04" db="EMBL/GenBank/DDBJ databases">
        <authorList>
            <person name="Vijverberg K."/>
            <person name="Xiong W."/>
            <person name="Schranz E."/>
        </authorList>
    </citation>
    <scope>NUCLEOTIDE SEQUENCE</scope>
</reference>
<proteinExistence type="predicted"/>
<feature type="compositionally biased region" description="Polar residues" evidence="1">
    <location>
        <begin position="1"/>
        <end position="14"/>
    </location>
</feature>
<name>A0AA36EFM5_LACSI</name>
<protein>
    <submittedName>
        <fullName evidence="2">Uncharacterized protein</fullName>
    </submittedName>
</protein>
<evidence type="ECO:0000256" key="1">
    <source>
        <dbReference type="SAM" id="MobiDB-lite"/>
    </source>
</evidence>
<gene>
    <name evidence="2" type="ORF">LSALG_LOCUS33615</name>
</gene>
<evidence type="ECO:0000313" key="2">
    <source>
        <dbReference type="EMBL" id="CAI9294643.1"/>
    </source>
</evidence>
<dbReference type="EMBL" id="OX465083">
    <property type="protein sequence ID" value="CAI9294643.1"/>
    <property type="molecule type" value="Genomic_DNA"/>
</dbReference>
<evidence type="ECO:0000313" key="3">
    <source>
        <dbReference type="Proteomes" id="UP001177003"/>
    </source>
</evidence>
<dbReference type="AlphaFoldDB" id="A0AA36EFM5"/>
<keyword evidence="3" id="KW-1185">Reference proteome</keyword>
<feature type="region of interest" description="Disordered" evidence="1">
    <location>
        <begin position="1"/>
        <end position="28"/>
    </location>
</feature>
<sequence length="241" mass="27029">MHQPVTSFFSSQSTKGEKTDPKDEPDDDDIMASFVEIQLDPKEDNISENVEVDIMLKSQENHLNSAMEQIEKQHVEQLKHHVQNFQYEVAKLHYVEKEHHKYFVELVKNVKEFVNLKVLLSITLFFSTKLEAKTETDSKESISTFISSIKSSIKAELEPILKLVLLLPTNSPLVKHVVQCGEKVVGSLKDTNQGKVAGKVMSTKIPTSLPVSLKKTSTTTTLRLITKGIVIGESDGVQVQV</sequence>
<accession>A0AA36EFM5</accession>